<dbReference type="Pfam" id="PF00015">
    <property type="entry name" value="MCPsignal"/>
    <property type="match status" value="1"/>
</dbReference>
<comment type="caution">
    <text evidence="7">The sequence shown here is derived from an EMBL/GenBank/DDBJ whole genome shotgun (WGS) entry which is preliminary data.</text>
</comment>
<dbReference type="RefSeq" id="WP_135764056.1">
    <property type="nucleotide sequence ID" value="NZ_RQHV01000043.1"/>
</dbReference>
<evidence type="ECO:0000256" key="5">
    <source>
        <dbReference type="SAM" id="Phobius"/>
    </source>
</evidence>
<dbReference type="Proteomes" id="UP000298264">
    <property type="component" value="Unassembled WGS sequence"/>
</dbReference>
<evidence type="ECO:0000256" key="1">
    <source>
        <dbReference type="ARBA" id="ARBA00022500"/>
    </source>
</evidence>
<dbReference type="Pfam" id="PF12729">
    <property type="entry name" value="4HB_MCP_1"/>
    <property type="match status" value="1"/>
</dbReference>
<dbReference type="GO" id="GO:0007165">
    <property type="term" value="P:signal transduction"/>
    <property type="evidence" value="ECO:0007669"/>
    <property type="project" value="UniProtKB-KW"/>
</dbReference>
<evidence type="ECO:0000313" key="8">
    <source>
        <dbReference type="Proteomes" id="UP000298264"/>
    </source>
</evidence>
<dbReference type="InterPro" id="IPR051310">
    <property type="entry name" value="MCP_chemotaxis"/>
</dbReference>
<proteinExistence type="inferred from homology"/>
<evidence type="ECO:0000256" key="2">
    <source>
        <dbReference type="ARBA" id="ARBA00029447"/>
    </source>
</evidence>
<organism evidence="7 8">
    <name type="scientific">Leptospira ilyithenensis</name>
    <dbReference type="NCBI Taxonomy" id="2484901"/>
    <lineage>
        <taxon>Bacteria</taxon>
        <taxon>Pseudomonadati</taxon>
        <taxon>Spirochaetota</taxon>
        <taxon>Spirochaetia</taxon>
        <taxon>Leptospirales</taxon>
        <taxon>Leptospiraceae</taxon>
        <taxon>Leptospira</taxon>
    </lineage>
</organism>
<protein>
    <submittedName>
        <fullName evidence="7">Methyl-accepting chemotaxis protein</fullName>
    </submittedName>
</protein>
<feature type="domain" description="Methyl-accepting transducer" evidence="6">
    <location>
        <begin position="224"/>
        <end position="439"/>
    </location>
</feature>
<dbReference type="InterPro" id="IPR024478">
    <property type="entry name" value="HlyB_4HB_MCP"/>
</dbReference>
<dbReference type="AlphaFoldDB" id="A0A4R9LRB6"/>
<dbReference type="PANTHER" id="PTHR43531:SF11">
    <property type="entry name" value="METHYL-ACCEPTING CHEMOTAXIS PROTEIN 3"/>
    <property type="match status" value="1"/>
</dbReference>
<feature type="compositionally biased region" description="Low complexity" evidence="4">
    <location>
        <begin position="494"/>
        <end position="509"/>
    </location>
</feature>
<evidence type="ECO:0000256" key="3">
    <source>
        <dbReference type="PROSITE-ProRule" id="PRU00284"/>
    </source>
</evidence>
<reference evidence="7" key="1">
    <citation type="journal article" date="2019" name="PLoS Negl. Trop. Dis.">
        <title>Revisiting the worldwide diversity of Leptospira species in the environment.</title>
        <authorList>
            <person name="Vincent A.T."/>
            <person name="Schiettekatte O."/>
            <person name="Bourhy P."/>
            <person name="Veyrier F.J."/>
            <person name="Picardeau M."/>
        </authorList>
    </citation>
    <scope>NUCLEOTIDE SEQUENCE [LARGE SCALE GENOMIC DNA]</scope>
    <source>
        <strain evidence="7">201400974</strain>
    </source>
</reference>
<sequence>MKNSKSMSVKTKLILGFALLIVFLGIGVSSGIYSLNIFNSKLTDIVEIYSRKVELSLNLRTAAVWLNRNERNLILELEDAKMAKLVGMRTEKITETDELFKKLELISNKQDMKFLNDLKAIYTEYSKEANALIALALQNKNTEARLIGNVITRPLADKFEKVADQVVTFASDEMDRVNKETNEYYNSTFIFLISLFAISVAVSMGMATWIILNITKALNSAVEIAASVSSAAQQVSSTSYTLSQGASEQAASIEETTASIEEMSSSVTQNSESALETNRIASTSAKEATIGQDSVLKTLEAMKNISSKIKIIEEIAYQTNLLALNAAIEAARAGKHGKGFAVVADEVRKLAERSQVAAQEINQLSTNSVSLAEEAGRVIAEIVPSIKKTAELVSSIADASREQSAGITQISLAMTQMDQTTQLSASSSEELAATSNELKEQANHLLTIMGTLVTIDENRLMASHKKHSQVSNPNELKNIALEFGKGSKAGYMLGNQQPNFGNGQQPRPQSGSSEISGPAERF</sequence>
<dbReference type="GO" id="GO:0004888">
    <property type="term" value="F:transmembrane signaling receptor activity"/>
    <property type="evidence" value="ECO:0007669"/>
    <property type="project" value="InterPro"/>
</dbReference>
<keyword evidence="5" id="KW-1133">Transmembrane helix</keyword>
<keyword evidence="1" id="KW-0145">Chemotaxis</keyword>
<comment type="similarity">
    <text evidence="2">Belongs to the methyl-accepting chemotaxis (MCP) protein family.</text>
</comment>
<evidence type="ECO:0000256" key="4">
    <source>
        <dbReference type="SAM" id="MobiDB-lite"/>
    </source>
</evidence>
<dbReference type="Gene3D" id="1.10.287.950">
    <property type="entry name" value="Methyl-accepting chemotaxis protein"/>
    <property type="match status" value="1"/>
</dbReference>
<keyword evidence="8" id="KW-1185">Reference proteome</keyword>
<dbReference type="GO" id="GO:0006935">
    <property type="term" value="P:chemotaxis"/>
    <property type="evidence" value="ECO:0007669"/>
    <property type="project" value="UniProtKB-KW"/>
</dbReference>
<dbReference type="SUPFAM" id="SSF58104">
    <property type="entry name" value="Methyl-accepting chemotaxis protein (MCP) signaling domain"/>
    <property type="match status" value="1"/>
</dbReference>
<evidence type="ECO:0000313" key="7">
    <source>
        <dbReference type="EMBL" id="TGN10422.1"/>
    </source>
</evidence>
<feature type="region of interest" description="Disordered" evidence="4">
    <location>
        <begin position="490"/>
        <end position="522"/>
    </location>
</feature>
<dbReference type="GO" id="GO:0005886">
    <property type="term" value="C:plasma membrane"/>
    <property type="evidence" value="ECO:0007669"/>
    <property type="project" value="TreeGrafter"/>
</dbReference>
<dbReference type="PANTHER" id="PTHR43531">
    <property type="entry name" value="PROTEIN ICFG"/>
    <property type="match status" value="1"/>
</dbReference>
<name>A0A4R9LRB6_9LEPT</name>
<dbReference type="OrthoDB" id="334703at2"/>
<keyword evidence="3" id="KW-0807">Transducer</keyword>
<evidence type="ECO:0000259" key="6">
    <source>
        <dbReference type="PROSITE" id="PS50111"/>
    </source>
</evidence>
<dbReference type="InterPro" id="IPR004089">
    <property type="entry name" value="MCPsignal_dom"/>
</dbReference>
<dbReference type="EMBL" id="RQHV01000043">
    <property type="protein sequence ID" value="TGN10422.1"/>
    <property type="molecule type" value="Genomic_DNA"/>
</dbReference>
<accession>A0A4R9LRB6</accession>
<keyword evidence="5" id="KW-0472">Membrane</keyword>
<feature type="transmembrane region" description="Helical" evidence="5">
    <location>
        <begin position="189"/>
        <end position="212"/>
    </location>
</feature>
<gene>
    <name evidence="7" type="ORF">EHS11_08985</name>
</gene>
<dbReference type="PRINTS" id="PR00260">
    <property type="entry name" value="CHEMTRNSDUCR"/>
</dbReference>
<dbReference type="PROSITE" id="PS50111">
    <property type="entry name" value="CHEMOTAXIS_TRANSDUC_2"/>
    <property type="match status" value="1"/>
</dbReference>
<dbReference type="SMART" id="SM00283">
    <property type="entry name" value="MA"/>
    <property type="match status" value="1"/>
</dbReference>
<dbReference type="InterPro" id="IPR004090">
    <property type="entry name" value="Chemotax_Me-accpt_rcpt"/>
</dbReference>
<keyword evidence="5" id="KW-0812">Transmembrane</keyword>